<dbReference type="SMART" id="SM00355">
    <property type="entry name" value="ZnF_C2H2"/>
    <property type="match status" value="10"/>
</dbReference>
<reference evidence="8" key="1">
    <citation type="submission" date="2014-11" db="EMBL/GenBank/DDBJ databases">
        <authorList>
            <person name="Geib S."/>
        </authorList>
    </citation>
    <scope>NUCLEOTIDE SEQUENCE</scope>
</reference>
<dbReference type="SUPFAM" id="SSF57667">
    <property type="entry name" value="beta-beta-alpha zinc fingers"/>
    <property type="match status" value="2"/>
</dbReference>
<accession>A0A0A1WZS0</accession>
<dbReference type="EMBL" id="GBXI01010136">
    <property type="protein sequence ID" value="JAD04156.1"/>
    <property type="molecule type" value="Transcribed_RNA"/>
</dbReference>
<dbReference type="PANTHER" id="PTHR24403">
    <property type="entry name" value="ZINC FINGER PROTEIN"/>
    <property type="match status" value="1"/>
</dbReference>
<feature type="domain" description="C2H2-type" evidence="7">
    <location>
        <begin position="577"/>
        <end position="602"/>
    </location>
</feature>
<dbReference type="PROSITE" id="PS50157">
    <property type="entry name" value="ZINC_FINGER_C2H2_2"/>
    <property type="match status" value="4"/>
</dbReference>
<evidence type="ECO:0000256" key="6">
    <source>
        <dbReference type="SAM" id="MobiDB-lite"/>
    </source>
</evidence>
<dbReference type="InterPro" id="IPR050688">
    <property type="entry name" value="Zinc_finger/UBP_domain"/>
</dbReference>
<feature type="domain" description="C2H2-type" evidence="7">
    <location>
        <begin position="439"/>
        <end position="463"/>
    </location>
</feature>
<keyword evidence="4" id="KW-0862">Zinc</keyword>
<dbReference type="GO" id="GO:0008270">
    <property type="term" value="F:zinc ion binding"/>
    <property type="evidence" value="ECO:0007669"/>
    <property type="project" value="UniProtKB-KW"/>
</dbReference>
<dbReference type="PROSITE" id="PS00028">
    <property type="entry name" value="ZINC_FINGER_C2H2_1"/>
    <property type="match status" value="5"/>
</dbReference>
<feature type="domain" description="C2H2-type" evidence="7">
    <location>
        <begin position="519"/>
        <end position="547"/>
    </location>
</feature>
<feature type="domain" description="C2H2-type" evidence="7">
    <location>
        <begin position="271"/>
        <end position="299"/>
    </location>
</feature>
<keyword evidence="3 5" id="KW-0863">Zinc-finger</keyword>
<evidence type="ECO:0000256" key="2">
    <source>
        <dbReference type="ARBA" id="ARBA00022737"/>
    </source>
</evidence>
<feature type="compositionally biased region" description="Polar residues" evidence="6">
    <location>
        <begin position="104"/>
        <end position="114"/>
    </location>
</feature>
<evidence type="ECO:0000313" key="8">
    <source>
        <dbReference type="EMBL" id="JAD04156.1"/>
    </source>
</evidence>
<evidence type="ECO:0000259" key="7">
    <source>
        <dbReference type="PROSITE" id="PS50157"/>
    </source>
</evidence>
<feature type="region of interest" description="Disordered" evidence="6">
    <location>
        <begin position="485"/>
        <end position="513"/>
    </location>
</feature>
<feature type="compositionally biased region" description="Basic and acidic residues" evidence="6">
    <location>
        <begin position="491"/>
        <end position="513"/>
    </location>
</feature>
<keyword evidence="1" id="KW-0479">Metal-binding</keyword>
<name>A0A0A1WZS0_ZEUCU</name>
<dbReference type="PANTHER" id="PTHR24403:SF67">
    <property type="entry name" value="FI01116P-RELATED"/>
    <property type="match status" value="1"/>
</dbReference>
<protein>
    <submittedName>
        <fullName evidence="8">Zinc finger protein 711</fullName>
    </submittedName>
</protein>
<dbReference type="InterPro" id="IPR036236">
    <property type="entry name" value="Znf_C2H2_sf"/>
</dbReference>
<dbReference type="GO" id="GO:0045944">
    <property type="term" value="P:positive regulation of transcription by RNA polymerase II"/>
    <property type="evidence" value="ECO:0007669"/>
    <property type="project" value="TreeGrafter"/>
</dbReference>
<sequence length="607" mass="69924">MNFLKRIAAKMKTCSLCKNKYDGLFTPNEQLLGTRISDVIQFIFSDNPLDFPPKFFICAACAASLVQTEIVLKRLSNALPQSRSSGKVNTSQQNGNDSADETHNTTQNESSSKAAENNMEWIFRCTHCEYTTRKAKMYKTHLTTKHELSNPRIYQCMYCTESYQRINGIQNHIATAHENKPRQKRQRRKTIAFDSPNVLSSTTIDKELDINALVVNINNANDTNPINESSQLGGSNTYEFSCGHCEYKTTHPKFFKRHLSIKHNDEDSRIYKCKKCPSTYVRQFALQNHIAYEHENKPKPQRRKSIALEQSTITEAELLIPKEEVVNDEEDDELRCELCLYQAQDAKQLRNHMVILHQNDSINQNEYNTETIPDSQPKEQVDHVFQSPFKKPRNQLSASEISSSDWVFQCSHCDFECSKKKKFRSHLNNEHNVYDNDIYKCLYCASTYERYSVLQHHVSNVHSIDLTGIESDSSQDHVAKKQKLNGTANGAEKHALDEDSSKEQTPTKKRKIEREKSKESCVVCGKLFATVDKLRAHMDKNHGGDEIKKCPNCDAQFRSLEKYEAHLFSEKCLNTKLACQYPGCPKRFNRPSKLQQHMREKHPDLID</sequence>
<evidence type="ECO:0000256" key="3">
    <source>
        <dbReference type="ARBA" id="ARBA00022771"/>
    </source>
</evidence>
<organism evidence="8">
    <name type="scientific">Zeugodacus cucurbitae</name>
    <name type="common">Melon fruit fly</name>
    <name type="synonym">Bactrocera cucurbitae</name>
    <dbReference type="NCBI Taxonomy" id="28588"/>
    <lineage>
        <taxon>Eukaryota</taxon>
        <taxon>Metazoa</taxon>
        <taxon>Ecdysozoa</taxon>
        <taxon>Arthropoda</taxon>
        <taxon>Hexapoda</taxon>
        <taxon>Insecta</taxon>
        <taxon>Pterygota</taxon>
        <taxon>Neoptera</taxon>
        <taxon>Endopterygota</taxon>
        <taxon>Diptera</taxon>
        <taxon>Brachycera</taxon>
        <taxon>Muscomorpha</taxon>
        <taxon>Tephritoidea</taxon>
        <taxon>Tephritidae</taxon>
        <taxon>Zeugodacus</taxon>
        <taxon>Zeugodacus</taxon>
    </lineage>
</organism>
<feature type="compositionally biased region" description="Polar residues" evidence="6">
    <location>
        <begin position="81"/>
        <end position="97"/>
    </location>
</feature>
<dbReference type="GO" id="GO:0005634">
    <property type="term" value="C:nucleus"/>
    <property type="evidence" value="ECO:0007669"/>
    <property type="project" value="TreeGrafter"/>
</dbReference>
<keyword evidence="2" id="KW-0677">Repeat</keyword>
<dbReference type="Gene3D" id="3.30.160.60">
    <property type="entry name" value="Classic Zinc Finger"/>
    <property type="match status" value="5"/>
</dbReference>
<gene>
    <name evidence="8" type="primary">ZNF711_1</name>
    <name evidence="8" type="ORF">g.6630</name>
</gene>
<dbReference type="InterPro" id="IPR013087">
    <property type="entry name" value="Znf_C2H2_type"/>
</dbReference>
<evidence type="ECO:0000256" key="4">
    <source>
        <dbReference type="ARBA" id="ARBA00022833"/>
    </source>
</evidence>
<reference evidence="8" key="2">
    <citation type="journal article" date="2015" name="Gigascience">
        <title>Reconstructing a comprehensive transcriptome assembly of a white-pupal translocated strain of the pest fruit fly Bactrocera cucurbitae.</title>
        <authorList>
            <person name="Sim S.B."/>
            <person name="Calla B."/>
            <person name="Hall B."/>
            <person name="DeRego T."/>
            <person name="Geib S.M."/>
        </authorList>
    </citation>
    <scope>NUCLEOTIDE SEQUENCE</scope>
</reference>
<dbReference type="AlphaFoldDB" id="A0A0A1WZS0"/>
<evidence type="ECO:0000256" key="1">
    <source>
        <dbReference type="ARBA" id="ARBA00022723"/>
    </source>
</evidence>
<feature type="region of interest" description="Disordered" evidence="6">
    <location>
        <begin position="81"/>
        <end position="114"/>
    </location>
</feature>
<dbReference type="Pfam" id="PF00096">
    <property type="entry name" value="zf-C2H2"/>
    <property type="match status" value="2"/>
</dbReference>
<evidence type="ECO:0000256" key="5">
    <source>
        <dbReference type="PROSITE-ProRule" id="PRU00042"/>
    </source>
</evidence>
<proteinExistence type="predicted"/>